<feature type="domain" description="HECT" evidence="10">
    <location>
        <begin position="566"/>
        <end position="896"/>
    </location>
</feature>
<dbReference type="Proteomes" id="UP000002852">
    <property type="component" value="Unassembled WGS sequence"/>
</dbReference>
<evidence type="ECO:0000256" key="7">
    <source>
        <dbReference type="SAM" id="MobiDB-lite"/>
    </source>
</evidence>
<dbReference type="SUPFAM" id="SSF56204">
    <property type="entry name" value="Hect, E3 ligase catalytic domain"/>
    <property type="match status" value="1"/>
</dbReference>
<dbReference type="Ensembl" id="ENSXMAT00000036366.1">
    <property type="protein sequence ID" value="ENSXMAP00000030371.1"/>
    <property type="gene ID" value="ENSXMAG00000021850.1"/>
</dbReference>
<dbReference type="InterPro" id="IPR050208">
    <property type="entry name" value="MHC_class-I_related"/>
</dbReference>
<dbReference type="Gene3D" id="2.60.40.10">
    <property type="entry name" value="Immunoglobulins"/>
    <property type="match status" value="1"/>
</dbReference>
<dbReference type="InterPro" id="IPR011162">
    <property type="entry name" value="MHC_I/II-like_Ag-recog"/>
</dbReference>
<feature type="transmembrane region" description="Helical" evidence="8">
    <location>
        <begin position="314"/>
        <end position="336"/>
    </location>
</feature>
<dbReference type="Pfam" id="PF00129">
    <property type="entry name" value="MHC_I"/>
    <property type="match status" value="1"/>
</dbReference>
<feature type="compositionally biased region" description="Polar residues" evidence="7">
    <location>
        <begin position="391"/>
        <end position="401"/>
    </location>
</feature>
<keyword evidence="3" id="KW-0325">Glycoprotein</keyword>
<dbReference type="PANTHER" id="PTHR16675:SF193">
    <property type="entry name" value="LOC571647 PROTEIN-RELATED"/>
    <property type="match status" value="1"/>
</dbReference>
<reference evidence="13" key="1">
    <citation type="submission" date="2012-01" db="EMBL/GenBank/DDBJ databases">
        <authorList>
            <person name="Walter R."/>
            <person name="Schartl M."/>
            <person name="Warren W."/>
        </authorList>
    </citation>
    <scope>NUCLEOTIDE SEQUENCE [LARGE SCALE GENOMIC DNA]</scope>
    <source>
        <strain evidence="13">JP 163 A</strain>
    </source>
</reference>
<dbReference type="STRING" id="8083.ENSXMAP00000039483"/>
<dbReference type="InterPro" id="IPR007110">
    <property type="entry name" value="Ig-like_dom"/>
</dbReference>
<dbReference type="Gene3D" id="3.30.500.10">
    <property type="entry name" value="MHC class I-like antigen recognition-like"/>
    <property type="match status" value="1"/>
</dbReference>
<evidence type="ECO:0000256" key="9">
    <source>
        <dbReference type="SAM" id="SignalP"/>
    </source>
</evidence>
<keyword evidence="1" id="KW-0808">Transferase</keyword>
<dbReference type="Ensembl" id="ENSXMAT00000031427.1">
    <property type="protein sequence ID" value="ENSXMAP00000023081.1"/>
    <property type="gene ID" value="ENSXMAG00000021850.1"/>
</dbReference>
<feature type="chain" id="PRO_5044592560" evidence="9">
    <location>
        <begin position="19"/>
        <end position="896"/>
    </location>
</feature>
<dbReference type="InterPro" id="IPR003597">
    <property type="entry name" value="Ig_C1-set"/>
</dbReference>
<feature type="compositionally biased region" description="Pro residues" evidence="7">
    <location>
        <begin position="502"/>
        <end position="519"/>
    </location>
</feature>
<dbReference type="Gene3D" id="3.90.1750.10">
    <property type="entry name" value="Hect, E3 ligase catalytic domains"/>
    <property type="match status" value="1"/>
</dbReference>
<dbReference type="PROSITE" id="PS50835">
    <property type="entry name" value="IG_LIKE"/>
    <property type="match status" value="1"/>
</dbReference>
<name>A0A3B5R757_XIPMA</name>
<dbReference type="Ensembl" id="ENSXMAT00000036694.1">
    <property type="protein sequence ID" value="ENSXMAP00000039483.1"/>
    <property type="gene ID" value="ENSXMAG00000021850.1"/>
</dbReference>
<feature type="compositionally biased region" description="Polar residues" evidence="7">
    <location>
        <begin position="349"/>
        <end position="363"/>
    </location>
</feature>
<dbReference type="SMART" id="SM00407">
    <property type="entry name" value="IGc1"/>
    <property type="match status" value="1"/>
</dbReference>
<dbReference type="GO" id="GO:0004842">
    <property type="term" value="F:ubiquitin-protein transferase activity"/>
    <property type="evidence" value="ECO:0007669"/>
    <property type="project" value="InterPro"/>
</dbReference>
<dbReference type="GO" id="GO:0009897">
    <property type="term" value="C:external side of plasma membrane"/>
    <property type="evidence" value="ECO:0007669"/>
    <property type="project" value="TreeGrafter"/>
</dbReference>
<feature type="compositionally biased region" description="Polar residues" evidence="7">
    <location>
        <begin position="409"/>
        <end position="444"/>
    </location>
</feature>
<feature type="domain" description="Ig-like" evidence="11">
    <location>
        <begin position="209"/>
        <end position="298"/>
    </location>
</feature>
<keyword evidence="9" id="KW-0732">Signal</keyword>
<dbReference type="GO" id="GO:0006955">
    <property type="term" value="P:immune response"/>
    <property type="evidence" value="ECO:0007669"/>
    <property type="project" value="TreeGrafter"/>
</dbReference>
<dbReference type="InterPro" id="IPR000569">
    <property type="entry name" value="HECT_dom"/>
</dbReference>
<dbReference type="InterPro" id="IPR036179">
    <property type="entry name" value="Ig-like_dom_sf"/>
</dbReference>
<feature type="region of interest" description="Disordered" evidence="7">
    <location>
        <begin position="345"/>
        <end position="520"/>
    </location>
</feature>
<evidence type="ECO:0000256" key="1">
    <source>
        <dbReference type="ARBA" id="ARBA00022679"/>
    </source>
</evidence>
<evidence type="ECO:0000313" key="13">
    <source>
        <dbReference type="Proteomes" id="UP000002852"/>
    </source>
</evidence>
<dbReference type="PROSITE" id="PS50237">
    <property type="entry name" value="HECT"/>
    <property type="match status" value="1"/>
</dbReference>
<feature type="compositionally biased region" description="Polar residues" evidence="7">
    <location>
        <begin position="452"/>
        <end position="482"/>
    </location>
</feature>
<keyword evidence="8" id="KW-0472">Membrane</keyword>
<comment type="similarity">
    <text evidence="6">Belongs to the MHC class I family.</text>
</comment>
<keyword evidence="2 5" id="KW-0833">Ubl conjugation pathway</keyword>
<proteinExistence type="inferred from homology"/>
<evidence type="ECO:0000313" key="12">
    <source>
        <dbReference type="Ensembl" id="ENSXMAP00000039483.1"/>
    </source>
</evidence>
<evidence type="ECO:0000256" key="5">
    <source>
        <dbReference type="PROSITE-ProRule" id="PRU00104"/>
    </source>
</evidence>
<dbReference type="InterPro" id="IPR035983">
    <property type="entry name" value="Hect_E3_ubiquitin_ligase"/>
</dbReference>
<keyword evidence="8" id="KW-0812">Transmembrane</keyword>
<sequence>MSLLSFAVLFGTAITVFSEKHSLSYIYTAFSNPVDLPGFHEFTAMGLLDNRMIDYYDSDNQIKVPKQDWMKEHLEQEYWEKGTQSRKSKQQWFKVNIDILMKRMRQNDTDTHILQWMHGCEGETQPDGTMQFVRGMDMYNYDGNDFLSFDDDRQVWVAPIHAAEETKRKWDEVQVLKEYTKGYLEKECMEWMSKFRDFGKEQLLKASPPTVHLFTRKAKSETNTILTCLATGFLPKDITLYIKRNGRVLTLEDGLVTTGVLPNNDNTFQRRDHVEILKSDVSIYTCEVNHRASKMRVEEKWDHIIVEDNKNMPIVIGAAVTIVIVVAVISGILIYLKKKTHRLDCPEGSTHSSLDSVTTSSDNGDLDSQKKDITSPLLNGGKVGAGGEGDNCSQDQPVTDKNTPDENQKLLNGDSSSNPSLDSAITSASSFTDSSGTDQPVTDKNTPDENQKLLNGDSSSNPSLDSAITSASSFTDSSGTDGNSRDPKPANEINLLQQNLPPSSPFTGPPASPQHPPELPLDETNLQAILAKLYSKVDMTFSPTSNQINVCRDRILEWSLHAFRRRRFDPAAKLNVIFVDEEDNAEGAVYEGGPTREYLRLLMRAIHQSNVFEGHENNRHLALDTSGLESKMYNCIGKMISVCLVHGGIGPHFFSQRLYDQICGTLSQPTLVEEVVNHSFRQQLIKIQDTNTIVEANEAIMQAADTLSTVGTLRRVTTLEERDSLVQSAADYFVNGRVCTALQQFMEGLKTLNVLDEIQKNPAVFHELFVCEEKPLSARDLNTLFQVCFSVQGSNKRRIENQTICYWRDWLVDIEEEECSPITLKMILEFASGASTVPPLGFPHRPKIEFLHEANRVFPEANTCLVVLRLPVHPDYESFTKHMTDGVLQAPTFGVA</sequence>
<dbReference type="SUPFAM" id="SSF48726">
    <property type="entry name" value="Immunoglobulin"/>
    <property type="match status" value="1"/>
</dbReference>
<dbReference type="Pfam" id="PF00632">
    <property type="entry name" value="HECT"/>
    <property type="match status" value="1"/>
</dbReference>
<evidence type="ECO:0000256" key="2">
    <source>
        <dbReference type="ARBA" id="ARBA00022786"/>
    </source>
</evidence>
<dbReference type="GeneTree" id="ENSGT00950000182865"/>
<keyword evidence="8" id="KW-1133">Transmembrane helix</keyword>
<reference evidence="13" key="2">
    <citation type="journal article" date="2013" name="Nat. Genet.">
        <title>The genome of the platyfish, Xiphophorus maculatus, provides insights into evolutionary adaptation and several complex traits.</title>
        <authorList>
            <person name="Schartl M."/>
            <person name="Walter R.B."/>
            <person name="Shen Y."/>
            <person name="Garcia T."/>
            <person name="Catchen J."/>
            <person name="Amores A."/>
            <person name="Braasch I."/>
            <person name="Chalopin D."/>
            <person name="Volff J.N."/>
            <person name="Lesch K.P."/>
            <person name="Bisazza A."/>
            <person name="Minx P."/>
            <person name="Hillier L."/>
            <person name="Wilson R.K."/>
            <person name="Fuerstenberg S."/>
            <person name="Boore J."/>
            <person name="Searle S."/>
            <person name="Postlethwait J.H."/>
            <person name="Warren W.C."/>
        </authorList>
    </citation>
    <scope>NUCLEOTIDE SEQUENCE [LARGE SCALE GENOMIC DNA]</scope>
    <source>
        <strain evidence="13">JP 163 A</strain>
    </source>
</reference>
<protein>
    <submittedName>
        <fullName evidence="12">Uncharacterized LOC106700434</fullName>
    </submittedName>
</protein>
<reference evidence="12" key="3">
    <citation type="submission" date="2025-05" db="UniProtKB">
        <authorList>
            <consortium name="Ensembl"/>
        </authorList>
    </citation>
    <scope>IDENTIFICATION</scope>
    <source>
        <strain evidence="12">JP 163 A</strain>
    </source>
</reference>
<dbReference type="PANTHER" id="PTHR16675">
    <property type="entry name" value="MHC CLASS I-RELATED"/>
    <property type="match status" value="1"/>
</dbReference>
<dbReference type="InterPro" id="IPR011161">
    <property type="entry name" value="MHC_I-like_Ag-recog"/>
</dbReference>
<evidence type="ECO:0000256" key="8">
    <source>
        <dbReference type="SAM" id="Phobius"/>
    </source>
</evidence>
<evidence type="ECO:0000256" key="4">
    <source>
        <dbReference type="ARBA" id="ARBA00023319"/>
    </source>
</evidence>
<dbReference type="Gene3D" id="3.30.2410.10">
    <property type="entry name" value="Hect, E3 ligase catalytic domain"/>
    <property type="match status" value="1"/>
</dbReference>
<dbReference type="AlphaFoldDB" id="A0A3B5R757"/>
<dbReference type="SUPFAM" id="SSF54452">
    <property type="entry name" value="MHC antigen-recognition domain"/>
    <property type="match status" value="1"/>
</dbReference>
<dbReference type="SMART" id="SM00119">
    <property type="entry name" value="HECTc"/>
    <property type="match status" value="1"/>
</dbReference>
<dbReference type="GO" id="GO:0005615">
    <property type="term" value="C:extracellular space"/>
    <property type="evidence" value="ECO:0007669"/>
    <property type="project" value="TreeGrafter"/>
</dbReference>
<dbReference type="InterPro" id="IPR037055">
    <property type="entry name" value="MHC_I-like_Ag-recog_sf"/>
</dbReference>
<dbReference type="InterPro" id="IPR003006">
    <property type="entry name" value="Ig/MHC_CS"/>
</dbReference>
<dbReference type="FunFam" id="3.30.500.10:FF:000005">
    <property type="entry name" value="MHC class I antigen ZKA transcript variant 1"/>
    <property type="match status" value="1"/>
</dbReference>
<evidence type="ECO:0000259" key="11">
    <source>
        <dbReference type="PROSITE" id="PS50835"/>
    </source>
</evidence>
<keyword evidence="13" id="KW-1185">Reference proteome</keyword>
<accession>A0A3B5R757</accession>
<dbReference type="PRINTS" id="PR01638">
    <property type="entry name" value="MHCCLASSI"/>
</dbReference>
<organism evidence="12 13">
    <name type="scientific">Xiphophorus maculatus</name>
    <name type="common">Southern platyfish</name>
    <name type="synonym">Platypoecilus maculatus</name>
    <dbReference type="NCBI Taxonomy" id="8083"/>
    <lineage>
        <taxon>Eukaryota</taxon>
        <taxon>Metazoa</taxon>
        <taxon>Chordata</taxon>
        <taxon>Craniata</taxon>
        <taxon>Vertebrata</taxon>
        <taxon>Euteleostomi</taxon>
        <taxon>Actinopterygii</taxon>
        <taxon>Neopterygii</taxon>
        <taxon>Teleostei</taxon>
        <taxon>Neoteleostei</taxon>
        <taxon>Acanthomorphata</taxon>
        <taxon>Ovalentaria</taxon>
        <taxon>Atherinomorphae</taxon>
        <taxon>Cyprinodontiformes</taxon>
        <taxon>Poeciliidae</taxon>
        <taxon>Poeciliinae</taxon>
        <taxon>Xiphophorus</taxon>
    </lineage>
</organism>
<dbReference type="PROSITE" id="PS00290">
    <property type="entry name" value="IG_MHC"/>
    <property type="match status" value="1"/>
</dbReference>
<evidence type="ECO:0000256" key="3">
    <source>
        <dbReference type="ARBA" id="ARBA00023180"/>
    </source>
</evidence>
<dbReference type="InterPro" id="IPR001039">
    <property type="entry name" value="MHC_I_a_a1/a2"/>
</dbReference>
<dbReference type="Pfam" id="PF07654">
    <property type="entry name" value="C1-set"/>
    <property type="match status" value="1"/>
</dbReference>
<dbReference type="InterPro" id="IPR013783">
    <property type="entry name" value="Ig-like_fold"/>
</dbReference>
<feature type="active site" description="Glycyl thioester intermediate" evidence="5">
    <location>
        <position position="864"/>
    </location>
</feature>
<keyword evidence="4" id="KW-0393">Immunoglobulin domain</keyword>
<feature type="signal peptide" evidence="9">
    <location>
        <begin position="1"/>
        <end position="18"/>
    </location>
</feature>
<evidence type="ECO:0000259" key="10">
    <source>
        <dbReference type="PROSITE" id="PS50237"/>
    </source>
</evidence>
<evidence type="ECO:0000256" key="6">
    <source>
        <dbReference type="RuleBase" id="RU004439"/>
    </source>
</evidence>